<feature type="region of interest" description="Disordered" evidence="1">
    <location>
        <begin position="37"/>
        <end position="68"/>
    </location>
</feature>
<name>A0A428TNG5_9HYPO</name>
<dbReference type="AlphaFoldDB" id="A0A428TNG5"/>
<evidence type="ECO:0000313" key="3">
    <source>
        <dbReference type="Proteomes" id="UP000287144"/>
    </source>
</evidence>
<accession>A0A428TNG5</accession>
<keyword evidence="3" id="KW-1185">Reference proteome</keyword>
<evidence type="ECO:0000256" key="1">
    <source>
        <dbReference type="SAM" id="MobiDB-lite"/>
    </source>
</evidence>
<comment type="caution">
    <text evidence="2">The sequence shown here is derived from an EMBL/GenBank/DDBJ whole genome shotgun (WGS) entry which is preliminary data.</text>
</comment>
<dbReference type="Proteomes" id="UP000287144">
    <property type="component" value="Unassembled WGS sequence"/>
</dbReference>
<organism evidence="2 3">
    <name type="scientific">Fusarium oligoseptatum</name>
    <dbReference type="NCBI Taxonomy" id="2604345"/>
    <lineage>
        <taxon>Eukaryota</taxon>
        <taxon>Fungi</taxon>
        <taxon>Dikarya</taxon>
        <taxon>Ascomycota</taxon>
        <taxon>Pezizomycotina</taxon>
        <taxon>Sordariomycetes</taxon>
        <taxon>Hypocreomycetidae</taxon>
        <taxon>Hypocreales</taxon>
        <taxon>Nectriaceae</taxon>
        <taxon>Fusarium</taxon>
        <taxon>Fusarium solani species complex</taxon>
    </lineage>
</organism>
<reference evidence="2 3" key="1">
    <citation type="submission" date="2017-06" db="EMBL/GenBank/DDBJ databases">
        <title>Comparative genomic analysis of Ambrosia Fusariam Clade fungi.</title>
        <authorList>
            <person name="Stajich J.E."/>
            <person name="Carrillo J."/>
            <person name="Kijimoto T."/>
            <person name="Eskalen A."/>
            <person name="O'Donnell K."/>
            <person name="Kasson M."/>
        </authorList>
    </citation>
    <scope>NUCLEOTIDE SEQUENCE [LARGE SCALE GENOMIC DNA]</scope>
    <source>
        <strain evidence="2 3">NRRL62579</strain>
    </source>
</reference>
<sequence length="68" mass="7808">MPGKVASEASPKARWRETADVIDRAILNLHESIGYPWSKPRGKREYTTKIRQEHPPQLGPMYSTEESQ</sequence>
<gene>
    <name evidence="2" type="ORF">CEP52_007312</name>
</gene>
<evidence type="ECO:0000313" key="2">
    <source>
        <dbReference type="EMBL" id="RSM03551.1"/>
    </source>
</evidence>
<feature type="compositionally biased region" description="Basic and acidic residues" evidence="1">
    <location>
        <begin position="43"/>
        <end position="54"/>
    </location>
</feature>
<proteinExistence type="predicted"/>
<dbReference type="EMBL" id="NKCK01000066">
    <property type="protein sequence ID" value="RSM03551.1"/>
    <property type="molecule type" value="Genomic_DNA"/>
</dbReference>
<protein>
    <submittedName>
        <fullName evidence="2">Uncharacterized protein</fullName>
    </submittedName>
</protein>